<evidence type="ECO:0000256" key="1">
    <source>
        <dbReference type="SAM" id="Phobius"/>
    </source>
</evidence>
<dbReference type="InterPro" id="IPR045629">
    <property type="entry name" value="DUF6232"/>
</dbReference>
<dbReference type="Proteomes" id="UP001595755">
    <property type="component" value="Unassembled WGS sequence"/>
</dbReference>
<feature type="transmembrane region" description="Helical" evidence="1">
    <location>
        <begin position="70"/>
        <end position="88"/>
    </location>
</feature>
<evidence type="ECO:0000313" key="3">
    <source>
        <dbReference type="Proteomes" id="UP001595755"/>
    </source>
</evidence>
<protein>
    <submittedName>
        <fullName evidence="2">DUF6232 family protein</fullName>
    </submittedName>
</protein>
<name>A0ABV8SGW0_9BACL</name>
<keyword evidence="3" id="KW-1185">Reference proteome</keyword>
<dbReference type="EMBL" id="JBHSED010000066">
    <property type="protein sequence ID" value="MFC4306811.1"/>
    <property type="molecule type" value="Genomic_DNA"/>
</dbReference>
<keyword evidence="1" id="KW-1133">Transmembrane helix</keyword>
<dbReference type="Pfam" id="PF19744">
    <property type="entry name" value="DUF6232"/>
    <property type="match status" value="1"/>
</dbReference>
<proteinExistence type="predicted"/>
<sequence length="131" mass="14679">MMDNPAIFKDSHFTITKDMFISGNTRFAISHLCSIKLIKTKRQIPYTLLVIELLLIAAGLLWDFRFHELVSLLGVAGLVVNALIYALVKPVHKLILTFASGEKEVIGAKDYPYLEGLANAFSRTIGETDRR</sequence>
<gene>
    <name evidence="2" type="ORF">ACFO1S_25655</name>
</gene>
<dbReference type="RefSeq" id="WP_204604477.1">
    <property type="nucleotide sequence ID" value="NZ_JBHSED010000066.1"/>
</dbReference>
<feature type="transmembrane region" description="Helical" evidence="1">
    <location>
        <begin position="44"/>
        <end position="64"/>
    </location>
</feature>
<evidence type="ECO:0000313" key="2">
    <source>
        <dbReference type="EMBL" id="MFC4306811.1"/>
    </source>
</evidence>
<reference evidence="3" key="1">
    <citation type="journal article" date="2019" name="Int. J. Syst. Evol. Microbiol.">
        <title>The Global Catalogue of Microorganisms (GCM) 10K type strain sequencing project: providing services to taxonomists for standard genome sequencing and annotation.</title>
        <authorList>
            <consortium name="The Broad Institute Genomics Platform"/>
            <consortium name="The Broad Institute Genome Sequencing Center for Infectious Disease"/>
            <person name="Wu L."/>
            <person name="Ma J."/>
        </authorList>
    </citation>
    <scope>NUCLEOTIDE SEQUENCE [LARGE SCALE GENOMIC DNA]</scope>
    <source>
        <strain evidence="3">CGMCC 4.1641</strain>
    </source>
</reference>
<accession>A0ABV8SGW0</accession>
<organism evidence="2 3">
    <name type="scientific">Cohnella boryungensis</name>
    <dbReference type="NCBI Taxonomy" id="768479"/>
    <lineage>
        <taxon>Bacteria</taxon>
        <taxon>Bacillati</taxon>
        <taxon>Bacillota</taxon>
        <taxon>Bacilli</taxon>
        <taxon>Bacillales</taxon>
        <taxon>Paenibacillaceae</taxon>
        <taxon>Cohnella</taxon>
    </lineage>
</organism>
<comment type="caution">
    <text evidence="2">The sequence shown here is derived from an EMBL/GenBank/DDBJ whole genome shotgun (WGS) entry which is preliminary data.</text>
</comment>
<keyword evidence="1" id="KW-0812">Transmembrane</keyword>
<keyword evidence="1" id="KW-0472">Membrane</keyword>